<dbReference type="AlphaFoldDB" id="A0A6J7RRT5"/>
<feature type="domain" description="ACT" evidence="3">
    <location>
        <begin position="34"/>
        <end position="114"/>
    </location>
</feature>
<sequence length="312" mass="34791">MSPPGRGLFSSEHHTKSQLSFSAGKLVTVSATAVLLLSCPDQRGVVAAVAEFIATHGGNIVHAEQHTDDVERVFFQRVEFELDGFSLERHEILDAFAAVSDKFSMNAQLRFTDHLPRVAILASKQSHCLFDLLSRWRSGELPADIVTVIDNHPDHADLVQHMGVPYVHLPVTPETKSNQELAVLETLNKNQVDLVILARYMQILSPQLVDAYQSRIINIHHSFLPAFIGANPYRQAHDRGVKIIGATAHYVTEELDEGPILDQEVSRVSHRDSVADLTRKGRDLETIVLARAVRAHLEHRVLVYGRKTVVFS</sequence>
<evidence type="ECO:0000256" key="1">
    <source>
        <dbReference type="ARBA" id="ARBA00022563"/>
    </source>
</evidence>
<dbReference type="InterPro" id="IPR041729">
    <property type="entry name" value="Formyl-FH4-Hydrolase_C"/>
</dbReference>
<dbReference type="InterPro" id="IPR002912">
    <property type="entry name" value="ACT_dom"/>
</dbReference>
<proteinExistence type="inferred from homology"/>
<evidence type="ECO:0000313" key="4">
    <source>
        <dbReference type="EMBL" id="CAB5031643.1"/>
    </source>
</evidence>
<dbReference type="Gene3D" id="3.30.70.260">
    <property type="match status" value="1"/>
</dbReference>
<dbReference type="InterPro" id="IPR004810">
    <property type="entry name" value="PurU"/>
</dbReference>
<dbReference type="PIRSF" id="PIRSF036480">
    <property type="entry name" value="FormyFH4_hydr"/>
    <property type="match status" value="1"/>
</dbReference>
<dbReference type="Gene3D" id="3.40.50.170">
    <property type="entry name" value="Formyl transferase, N-terminal domain"/>
    <property type="match status" value="1"/>
</dbReference>
<organism evidence="4">
    <name type="scientific">freshwater metagenome</name>
    <dbReference type="NCBI Taxonomy" id="449393"/>
    <lineage>
        <taxon>unclassified sequences</taxon>
        <taxon>metagenomes</taxon>
        <taxon>ecological metagenomes</taxon>
    </lineage>
</organism>
<gene>
    <name evidence="4" type="ORF">UFOPK4134_01050</name>
</gene>
<keyword evidence="1" id="KW-0554">One-carbon metabolism</keyword>
<dbReference type="CDD" id="cd04875">
    <property type="entry name" value="ACT_F4HF-DF"/>
    <property type="match status" value="1"/>
</dbReference>
<dbReference type="GO" id="GO:0006730">
    <property type="term" value="P:one-carbon metabolic process"/>
    <property type="evidence" value="ECO:0007669"/>
    <property type="project" value="UniProtKB-KW"/>
</dbReference>
<reference evidence="4" key="1">
    <citation type="submission" date="2020-05" db="EMBL/GenBank/DDBJ databases">
        <authorList>
            <person name="Chiriac C."/>
            <person name="Salcher M."/>
            <person name="Ghai R."/>
            <person name="Kavagutti S V."/>
        </authorList>
    </citation>
    <scope>NUCLEOTIDE SEQUENCE</scope>
</reference>
<dbReference type="InterPro" id="IPR044074">
    <property type="entry name" value="PurU_ACT"/>
</dbReference>
<dbReference type="NCBIfam" id="TIGR00655">
    <property type="entry name" value="PurU"/>
    <property type="match status" value="1"/>
</dbReference>
<accession>A0A6J7RRT5</accession>
<name>A0A6J7RRT5_9ZZZZ</name>
<evidence type="ECO:0000256" key="2">
    <source>
        <dbReference type="ARBA" id="ARBA00022801"/>
    </source>
</evidence>
<keyword evidence="2" id="KW-0378">Hydrolase</keyword>
<protein>
    <submittedName>
        <fullName evidence="4">Unannotated protein</fullName>
    </submittedName>
</protein>
<evidence type="ECO:0000259" key="3">
    <source>
        <dbReference type="PROSITE" id="PS51671"/>
    </source>
</evidence>
<dbReference type="PANTHER" id="PTHR42706">
    <property type="entry name" value="FORMYLTETRAHYDROFOLATE DEFORMYLASE"/>
    <property type="match status" value="1"/>
</dbReference>
<dbReference type="GO" id="GO:0008864">
    <property type="term" value="F:formyltetrahydrofolate deformylase activity"/>
    <property type="evidence" value="ECO:0007669"/>
    <property type="project" value="InterPro"/>
</dbReference>
<dbReference type="InterPro" id="IPR045865">
    <property type="entry name" value="ACT-like_dom_sf"/>
</dbReference>
<dbReference type="PANTHER" id="PTHR42706:SF1">
    <property type="entry name" value="FORMYLTETRAHYDROFOLATE DEFORMYLASE 2, MITOCHONDRIAL"/>
    <property type="match status" value="1"/>
</dbReference>
<dbReference type="InterPro" id="IPR036477">
    <property type="entry name" value="Formyl_transf_N_sf"/>
</dbReference>
<dbReference type="InterPro" id="IPR002376">
    <property type="entry name" value="Formyl_transf_N"/>
</dbReference>
<dbReference type="SUPFAM" id="SSF53328">
    <property type="entry name" value="Formyltransferase"/>
    <property type="match status" value="1"/>
</dbReference>
<dbReference type="Pfam" id="PF01842">
    <property type="entry name" value="ACT"/>
    <property type="match status" value="1"/>
</dbReference>
<dbReference type="EMBL" id="CAFBPS010000076">
    <property type="protein sequence ID" value="CAB5031643.1"/>
    <property type="molecule type" value="Genomic_DNA"/>
</dbReference>
<dbReference type="PROSITE" id="PS51671">
    <property type="entry name" value="ACT"/>
    <property type="match status" value="1"/>
</dbReference>
<dbReference type="SUPFAM" id="SSF55021">
    <property type="entry name" value="ACT-like"/>
    <property type="match status" value="1"/>
</dbReference>
<dbReference type="Pfam" id="PF00551">
    <property type="entry name" value="Formyl_trans_N"/>
    <property type="match status" value="1"/>
</dbReference>
<dbReference type="NCBIfam" id="NF004684">
    <property type="entry name" value="PRK06027.1"/>
    <property type="match status" value="1"/>
</dbReference>
<dbReference type="CDD" id="cd08648">
    <property type="entry name" value="FMT_core_Formyl-FH4-Hydrolase_C"/>
    <property type="match status" value="1"/>
</dbReference>
<dbReference type="GO" id="GO:0006189">
    <property type="term" value="P:'de novo' IMP biosynthetic process"/>
    <property type="evidence" value="ECO:0007669"/>
    <property type="project" value="InterPro"/>
</dbReference>
<dbReference type="PRINTS" id="PR01575">
    <property type="entry name" value="FFH4HYDRLASE"/>
</dbReference>
<dbReference type="HAMAP" id="MF_01927">
    <property type="entry name" value="PurU"/>
    <property type="match status" value="1"/>
</dbReference>